<sequence length="24" mass="2787">VVHQIDQLVDQPHPLTLHHVHLPN</sequence>
<comment type="caution">
    <text evidence="1">The sequence shown here is derived from an EMBL/GenBank/DDBJ whole genome shotgun (WGS) entry which is preliminary data.</text>
</comment>
<dbReference type="AlphaFoldDB" id="A0A822EIG1"/>
<evidence type="ECO:0000313" key="2">
    <source>
        <dbReference type="Proteomes" id="UP000663848"/>
    </source>
</evidence>
<evidence type="ECO:0000313" key="1">
    <source>
        <dbReference type="EMBL" id="CAF5102734.1"/>
    </source>
</evidence>
<protein>
    <submittedName>
        <fullName evidence="1">Uncharacterized protein</fullName>
    </submittedName>
</protein>
<accession>A0A822EIG1</accession>
<name>A0A822EIG1_9BILA</name>
<dbReference type="EMBL" id="CAJOBR010072083">
    <property type="protein sequence ID" value="CAF5102734.1"/>
    <property type="molecule type" value="Genomic_DNA"/>
</dbReference>
<dbReference type="Proteomes" id="UP000663848">
    <property type="component" value="Unassembled WGS sequence"/>
</dbReference>
<proteinExistence type="predicted"/>
<reference evidence="1" key="1">
    <citation type="submission" date="2021-02" db="EMBL/GenBank/DDBJ databases">
        <authorList>
            <person name="Nowell W R."/>
        </authorList>
    </citation>
    <scope>NUCLEOTIDE SEQUENCE</scope>
</reference>
<feature type="non-terminal residue" evidence="1">
    <location>
        <position position="1"/>
    </location>
</feature>
<organism evidence="1 2">
    <name type="scientific">Rotaria socialis</name>
    <dbReference type="NCBI Taxonomy" id="392032"/>
    <lineage>
        <taxon>Eukaryota</taxon>
        <taxon>Metazoa</taxon>
        <taxon>Spiralia</taxon>
        <taxon>Gnathifera</taxon>
        <taxon>Rotifera</taxon>
        <taxon>Eurotatoria</taxon>
        <taxon>Bdelloidea</taxon>
        <taxon>Philodinida</taxon>
        <taxon>Philodinidae</taxon>
        <taxon>Rotaria</taxon>
    </lineage>
</organism>
<gene>
    <name evidence="1" type="ORF">QYT958_LOCUS44934</name>
</gene>